<dbReference type="PANTHER" id="PTHR40048:SF1">
    <property type="entry name" value="RHAMNOSYL O-METHYLTRANSFERASE"/>
    <property type="match status" value="1"/>
</dbReference>
<accession>A0A5C6DXP8</accession>
<name>A0A5C6DXP8_9BACT</name>
<evidence type="ECO:0000313" key="4">
    <source>
        <dbReference type="Proteomes" id="UP000315471"/>
    </source>
</evidence>
<keyword evidence="4" id="KW-1185">Reference proteome</keyword>
<dbReference type="Proteomes" id="UP000315471">
    <property type="component" value="Unassembled WGS sequence"/>
</dbReference>
<dbReference type="SUPFAM" id="SSF53335">
    <property type="entry name" value="S-adenosyl-L-methionine-dependent methyltransferases"/>
    <property type="match status" value="1"/>
</dbReference>
<comment type="caution">
    <text evidence="3">The sequence shown here is derived from an EMBL/GenBank/DDBJ whole genome shotgun (WGS) entry which is preliminary data.</text>
</comment>
<keyword evidence="2" id="KW-0808">Transferase</keyword>
<dbReference type="AlphaFoldDB" id="A0A5C6DXP8"/>
<dbReference type="PANTHER" id="PTHR40048">
    <property type="entry name" value="RHAMNOSYL O-METHYLTRANSFERASE"/>
    <property type="match status" value="1"/>
</dbReference>
<keyword evidence="1" id="KW-0489">Methyltransferase</keyword>
<dbReference type="RefSeq" id="WP_197171447.1">
    <property type="nucleotide sequence ID" value="NZ_SJPY01000004.1"/>
</dbReference>
<dbReference type="InterPro" id="IPR029063">
    <property type="entry name" value="SAM-dependent_MTases_sf"/>
</dbReference>
<proteinExistence type="predicted"/>
<dbReference type="EMBL" id="SJPY01000004">
    <property type="protein sequence ID" value="TWU41185.1"/>
    <property type="molecule type" value="Genomic_DNA"/>
</dbReference>
<dbReference type="GO" id="GO:0071770">
    <property type="term" value="P:DIM/DIP cell wall layer assembly"/>
    <property type="evidence" value="ECO:0007669"/>
    <property type="project" value="TreeGrafter"/>
</dbReference>
<evidence type="ECO:0000256" key="1">
    <source>
        <dbReference type="ARBA" id="ARBA00022603"/>
    </source>
</evidence>
<protein>
    <recommendedName>
        <fullName evidence="5">Class I SAM-dependent methyltransferase</fullName>
    </recommendedName>
</protein>
<reference evidence="3 4" key="1">
    <citation type="submission" date="2019-02" db="EMBL/GenBank/DDBJ databases">
        <title>Deep-cultivation of Planctomycetes and their phenomic and genomic characterization uncovers novel biology.</title>
        <authorList>
            <person name="Wiegand S."/>
            <person name="Jogler M."/>
            <person name="Boedeker C."/>
            <person name="Pinto D."/>
            <person name="Vollmers J."/>
            <person name="Rivas-Marin E."/>
            <person name="Kohn T."/>
            <person name="Peeters S.H."/>
            <person name="Heuer A."/>
            <person name="Rast P."/>
            <person name="Oberbeckmann S."/>
            <person name="Bunk B."/>
            <person name="Jeske O."/>
            <person name="Meyerdierks A."/>
            <person name="Storesund J.E."/>
            <person name="Kallscheuer N."/>
            <person name="Luecker S."/>
            <person name="Lage O.M."/>
            <person name="Pohl T."/>
            <person name="Merkel B.J."/>
            <person name="Hornburger P."/>
            <person name="Mueller R.-W."/>
            <person name="Bruemmer F."/>
            <person name="Labrenz M."/>
            <person name="Spormann A.M."/>
            <person name="Op Den Camp H."/>
            <person name="Overmann J."/>
            <person name="Amann R."/>
            <person name="Jetten M.S.M."/>
            <person name="Mascher T."/>
            <person name="Medema M.H."/>
            <person name="Devos D.P."/>
            <person name="Kaster A.-K."/>
            <person name="Ovreas L."/>
            <person name="Rohde M."/>
            <person name="Galperin M.Y."/>
            <person name="Jogler C."/>
        </authorList>
    </citation>
    <scope>NUCLEOTIDE SEQUENCE [LARGE SCALE GENOMIC DNA]</scope>
    <source>
        <strain evidence="3 4">Q31b</strain>
    </source>
</reference>
<organism evidence="3 4">
    <name type="scientific">Novipirellula aureliae</name>
    <dbReference type="NCBI Taxonomy" id="2527966"/>
    <lineage>
        <taxon>Bacteria</taxon>
        <taxon>Pseudomonadati</taxon>
        <taxon>Planctomycetota</taxon>
        <taxon>Planctomycetia</taxon>
        <taxon>Pirellulales</taxon>
        <taxon>Pirellulaceae</taxon>
        <taxon>Novipirellula</taxon>
    </lineage>
</organism>
<sequence>MLNSLRSFRKSLRYATQGLWKASKVQTHLTEEEKWQLATLAERKGGVVVEVGSYVGASACFIAAGLSRSTNARNAKLYCVDTWKNDAMTEGARDTFSDFMTNTQKFSHLIQTMRGRSSEVASQFHQDIDILFLDGDHSYEAVKADWYAWSPFLKENSIAIFHDFGWATGVKTVIEEEVKKVAREEHIMPNMYWAVMEGSKQQSCQC</sequence>
<dbReference type="GO" id="GO:0008168">
    <property type="term" value="F:methyltransferase activity"/>
    <property type="evidence" value="ECO:0007669"/>
    <property type="project" value="UniProtKB-KW"/>
</dbReference>
<dbReference type="GO" id="GO:0032259">
    <property type="term" value="P:methylation"/>
    <property type="evidence" value="ECO:0007669"/>
    <property type="project" value="UniProtKB-KW"/>
</dbReference>
<dbReference type="Pfam" id="PF13578">
    <property type="entry name" value="Methyltransf_24"/>
    <property type="match status" value="1"/>
</dbReference>
<evidence type="ECO:0000313" key="3">
    <source>
        <dbReference type="EMBL" id="TWU41185.1"/>
    </source>
</evidence>
<dbReference type="Gene3D" id="3.40.50.150">
    <property type="entry name" value="Vaccinia Virus protein VP39"/>
    <property type="match status" value="1"/>
</dbReference>
<evidence type="ECO:0000256" key="2">
    <source>
        <dbReference type="ARBA" id="ARBA00022679"/>
    </source>
</evidence>
<evidence type="ECO:0008006" key="5">
    <source>
        <dbReference type="Google" id="ProtNLM"/>
    </source>
</evidence>
<gene>
    <name evidence="3" type="ORF">Q31b_26240</name>
</gene>
<dbReference type="GO" id="GO:0005886">
    <property type="term" value="C:plasma membrane"/>
    <property type="evidence" value="ECO:0007669"/>
    <property type="project" value="TreeGrafter"/>
</dbReference>